<dbReference type="Pfam" id="PF13966">
    <property type="entry name" value="zf-RVT"/>
    <property type="match status" value="1"/>
</dbReference>
<dbReference type="PANTHER" id="PTHR36617">
    <property type="entry name" value="PROTEIN, PUTATIVE-RELATED"/>
    <property type="match status" value="1"/>
</dbReference>
<reference evidence="3" key="2">
    <citation type="journal article" date="2017" name="Nat. Plants">
        <title>The Aegilops tauschii genome reveals multiple impacts of transposons.</title>
        <authorList>
            <person name="Zhao G."/>
            <person name="Zou C."/>
            <person name="Li K."/>
            <person name="Wang K."/>
            <person name="Li T."/>
            <person name="Gao L."/>
            <person name="Zhang X."/>
            <person name="Wang H."/>
            <person name="Yang Z."/>
            <person name="Liu X."/>
            <person name="Jiang W."/>
            <person name="Mao L."/>
            <person name="Kong X."/>
            <person name="Jiao Y."/>
            <person name="Jia J."/>
        </authorList>
    </citation>
    <scope>NUCLEOTIDE SEQUENCE [LARGE SCALE GENOMIC DNA]</scope>
    <source>
        <strain evidence="3">cv. AL8/78</strain>
    </source>
</reference>
<reference evidence="3" key="1">
    <citation type="journal article" date="2014" name="Science">
        <title>Ancient hybridizations among the ancestral genomes of bread wheat.</title>
        <authorList>
            <consortium name="International Wheat Genome Sequencing Consortium,"/>
            <person name="Marcussen T."/>
            <person name="Sandve S.R."/>
            <person name="Heier L."/>
            <person name="Spannagl M."/>
            <person name="Pfeifer M."/>
            <person name="Jakobsen K.S."/>
            <person name="Wulff B.B."/>
            <person name="Steuernagel B."/>
            <person name="Mayer K.F."/>
            <person name="Olsen O.A."/>
        </authorList>
    </citation>
    <scope>NUCLEOTIDE SEQUENCE [LARGE SCALE GENOMIC DNA]</scope>
    <source>
        <strain evidence="3">cv. AL8/78</strain>
    </source>
</reference>
<dbReference type="AlphaFoldDB" id="A0A453BIR3"/>
<dbReference type="EnsemblPlants" id="AET2Gv20522200.7">
    <property type="protein sequence ID" value="AET2Gv20522200.7"/>
    <property type="gene ID" value="AET2Gv20522200"/>
</dbReference>
<keyword evidence="3" id="KW-1185">Reference proteome</keyword>
<dbReference type="Proteomes" id="UP000015105">
    <property type="component" value="Chromosome 2D"/>
</dbReference>
<name>A0A453BIR3_AEGTS</name>
<protein>
    <recommendedName>
        <fullName evidence="1">Reverse transcriptase zinc-binding domain-containing protein</fullName>
    </recommendedName>
</protein>
<reference evidence="2" key="5">
    <citation type="journal article" date="2021" name="G3 (Bethesda)">
        <title>Aegilops tauschii genome assembly Aet v5.0 features greater sequence contiguity and improved annotation.</title>
        <authorList>
            <person name="Wang L."/>
            <person name="Zhu T."/>
            <person name="Rodriguez J.C."/>
            <person name="Deal K.R."/>
            <person name="Dubcovsky J."/>
            <person name="McGuire P.E."/>
            <person name="Lux T."/>
            <person name="Spannagl M."/>
            <person name="Mayer K.F.X."/>
            <person name="Baldrich P."/>
            <person name="Meyers B.C."/>
            <person name="Huo N."/>
            <person name="Gu Y.Q."/>
            <person name="Zhou H."/>
            <person name="Devos K.M."/>
            <person name="Bennetzen J.L."/>
            <person name="Unver T."/>
            <person name="Budak H."/>
            <person name="Gulick P.J."/>
            <person name="Galiba G."/>
            <person name="Kalapos B."/>
            <person name="Nelson D.R."/>
            <person name="Li P."/>
            <person name="You F.M."/>
            <person name="Luo M.C."/>
            <person name="Dvorak J."/>
        </authorList>
    </citation>
    <scope>NUCLEOTIDE SEQUENCE [LARGE SCALE GENOMIC DNA]</scope>
    <source>
        <strain evidence="2">cv. AL8/78</strain>
    </source>
</reference>
<organism evidence="2 3">
    <name type="scientific">Aegilops tauschii subsp. strangulata</name>
    <name type="common">Goatgrass</name>
    <dbReference type="NCBI Taxonomy" id="200361"/>
    <lineage>
        <taxon>Eukaryota</taxon>
        <taxon>Viridiplantae</taxon>
        <taxon>Streptophyta</taxon>
        <taxon>Embryophyta</taxon>
        <taxon>Tracheophyta</taxon>
        <taxon>Spermatophyta</taxon>
        <taxon>Magnoliopsida</taxon>
        <taxon>Liliopsida</taxon>
        <taxon>Poales</taxon>
        <taxon>Poaceae</taxon>
        <taxon>BOP clade</taxon>
        <taxon>Pooideae</taxon>
        <taxon>Triticodae</taxon>
        <taxon>Triticeae</taxon>
        <taxon>Triticinae</taxon>
        <taxon>Aegilops</taxon>
    </lineage>
</organism>
<reference evidence="2" key="4">
    <citation type="submission" date="2019-03" db="UniProtKB">
        <authorList>
            <consortium name="EnsemblPlants"/>
        </authorList>
    </citation>
    <scope>IDENTIFICATION</scope>
</reference>
<dbReference type="PANTHER" id="PTHR36617:SF14">
    <property type="entry name" value="REVERSE TRANSCRIPTASE ZINC-BINDING DOMAIN-CONTAINING PROTEIN"/>
    <property type="match status" value="1"/>
</dbReference>
<feature type="domain" description="Reverse transcriptase zinc-binding" evidence="1">
    <location>
        <begin position="29"/>
        <end position="111"/>
    </location>
</feature>
<evidence type="ECO:0000259" key="1">
    <source>
        <dbReference type="Pfam" id="PF13966"/>
    </source>
</evidence>
<dbReference type="Gramene" id="AET2Gv20522200.7">
    <property type="protein sequence ID" value="AET2Gv20522200.7"/>
    <property type="gene ID" value="AET2Gv20522200"/>
</dbReference>
<reference evidence="2" key="3">
    <citation type="journal article" date="2017" name="Nature">
        <title>Genome sequence of the progenitor of the wheat D genome Aegilops tauschii.</title>
        <authorList>
            <person name="Luo M.C."/>
            <person name="Gu Y.Q."/>
            <person name="Puiu D."/>
            <person name="Wang H."/>
            <person name="Twardziok S.O."/>
            <person name="Deal K.R."/>
            <person name="Huo N."/>
            <person name="Zhu T."/>
            <person name="Wang L."/>
            <person name="Wang Y."/>
            <person name="McGuire P.E."/>
            <person name="Liu S."/>
            <person name="Long H."/>
            <person name="Ramasamy R.K."/>
            <person name="Rodriguez J.C."/>
            <person name="Van S.L."/>
            <person name="Yuan L."/>
            <person name="Wang Z."/>
            <person name="Xia Z."/>
            <person name="Xiao L."/>
            <person name="Anderson O.D."/>
            <person name="Ouyang S."/>
            <person name="Liang Y."/>
            <person name="Zimin A.V."/>
            <person name="Pertea G."/>
            <person name="Qi P."/>
            <person name="Bennetzen J.L."/>
            <person name="Dai X."/>
            <person name="Dawson M.W."/>
            <person name="Muller H.G."/>
            <person name="Kugler K."/>
            <person name="Rivarola-Duarte L."/>
            <person name="Spannagl M."/>
            <person name="Mayer K.F.X."/>
            <person name="Lu F.H."/>
            <person name="Bevan M.W."/>
            <person name="Leroy P."/>
            <person name="Li P."/>
            <person name="You F.M."/>
            <person name="Sun Q."/>
            <person name="Liu Z."/>
            <person name="Lyons E."/>
            <person name="Wicker T."/>
            <person name="Salzberg S.L."/>
            <person name="Devos K.M."/>
            <person name="Dvorak J."/>
        </authorList>
    </citation>
    <scope>NUCLEOTIDE SEQUENCE [LARGE SCALE GENOMIC DNA]</scope>
    <source>
        <strain evidence="2">cv. AL8/78</strain>
    </source>
</reference>
<accession>A0A453BIR3</accession>
<evidence type="ECO:0000313" key="3">
    <source>
        <dbReference type="Proteomes" id="UP000015105"/>
    </source>
</evidence>
<dbReference type="InterPro" id="IPR026960">
    <property type="entry name" value="RVT-Znf"/>
</dbReference>
<proteinExistence type="predicted"/>
<sequence>MHLVWRLIEVRPSDMPDSTQWKLTKNGIFTMKSFYTDLINSGPLSRSLHIWKVKVPLRIKIFMWFVHKQVILTKDNLLKRRWAGNSRCCFCAQDEIIQHLFLECPLAKLLWRTIHIACNINPPVDIASLFGMWLAGVEQITATRIQIGICVLLWAIWNCRNDMIFNRQHNLTFLQVIFRATAWIRTWSLLTPMDSREPLVTGCNQWEMVARVIFTTGSDGVRITG</sequence>
<dbReference type="STRING" id="200361.A0A453BIR3"/>
<evidence type="ECO:0000313" key="2">
    <source>
        <dbReference type="EnsemblPlants" id="AET2Gv20522200.7"/>
    </source>
</evidence>